<dbReference type="Gene3D" id="3.40.630.30">
    <property type="match status" value="1"/>
</dbReference>
<evidence type="ECO:0000313" key="12">
    <source>
        <dbReference type="Proteomes" id="UP000236743"/>
    </source>
</evidence>
<dbReference type="OrthoDB" id="118633at2"/>
<dbReference type="PIRSF" id="PIRSF000452">
    <property type="entry name" value="6-N-acetyltransf"/>
    <property type="match status" value="1"/>
</dbReference>
<dbReference type="InterPro" id="IPR024170">
    <property type="entry name" value="Aminoglycoside_N6-AcTrfrase"/>
</dbReference>
<dbReference type="PROSITE" id="PS51186">
    <property type="entry name" value="GNAT"/>
    <property type="match status" value="1"/>
</dbReference>
<name>A0A1H6CHM9_9HYPH</name>
<evidence type="ECO:0000256" key="9">
    <source>
        <dbReference type="PIRNR" id="PIRNR000452"/>
    </source>
</evidence>
<evidence type="ECO:0000256" key="6">
    <source>
        <dbReference type="ARBA" id="ARBA00023315"/>
    </source>
</evidence>
<evidence type="ECO:0000256" key="5">
    <source>
        <dbReference type="ARBA" id="ARBA00023251"/>
    </source>
</evidence>
<dbReference type="InterPro" id="IPR050832">
    <property type="entry name" value="Bact_Acetyltransf"/>
</dbReference>
<proteinExistence type="predicted"/>
<keyword evidence="12" id="KW-1185">Reference proteome</keyword>
<organism evidence="11 12">
    <name type="scientific">Bosea lathyri</name>
    <dbReference type="NCBI Taxonomy" id="1036778"/>
    <lineage>
        <taxon>Bacteria</taxon>
        <taxon>Pseudomonadati</taxon>
        <taxon>Pseudomonadota</taxon>
        <taxon>Alphaproteobacteria</taxon>
        <taxon>Hyphomicrobiales</taxon>
        <taxon>Boseaceae</taxon>
        <taxon>Bosea</taxon>
    </lineage>
</organism>
<dbReference type="SUPFAM" id="SSF55729">
    <property type="entry name" value="Acyl-CoA N-acyltransferases (Nat)"/>
    <property type="match status" value="1"/>
</dbReference>
<dbReference type="NCBIfam" id="NF043067">
    <property type="entry name" value="AAC_6p_group_E"/>
    <property type="match status" value="1"/>
</dbReference>
<dbReference type="PANTHER" id="PTHR43877:SF2">
    <property type="entry name" value="AMINOALKYLPHOSPHONATE N-ACETYLTRANSFERASE-RELATED"/>
    <property type="match status" value="1"/>
</dbReference>
<dbReference type="EC" id="2.3.1.82" evidence="2 9"/>
<dbReference type="RefSeq" id="WP_103874598.1">
    <property type="nucleotide sequence ID" value="NZ_FNUY01000010.1"/>
</dbReference>
<evidence type="ECO:0000313" key="11">
    <source>
        <dbReference type="EMBL" id="SEG72520.1"/>
    </source>
</evidence>
<evidence type="ECO:0000259" key="10">
    <source>
        <dbReference type="PROSITE" id="PS51186"/>
    </source>
</evidence>
<keyword evidence="4 9" id="KW-0808">Transferase</keyword>
<dbReference type="GO" id="GO:0046677">
    <property type="term" value="P:response to antibiotic"/>
    <property type="evidence" value="ECO:0007669"/>
    <property type="project" value="UniProtKB-KW"/>
</dbReference>
<feature type="domain" description="N-acetyltransferase" evidence="10">
    <location>
        <begin position="1"/>
        <end position="148"/>
    </location>
</feature>
<accession>A0A1H6CHM9</accession>
<sequence>MQIRVGNTDDVEAWAQLRCELWPDGSLDEHREDLTSTFLVGDGREAAFMAVSDTAEIVGFAEAALRDDYVNGCDSSPVVFLEGIYVRPEDRRKGVARLLCNAVEAWGASLGCSEFASDALIDNATSHMLHAALGFEETERVVFFRKVL</sequence>
<dbReference type="Proteomes" id="UP000236743">
    <property type="component" value="Unassembled WGS sequence"/>
</dbReference>
<dbReference type="EMBL" id="FNUY01000010">
    <property type="protein sequence ID" value="SEG72520.1"/>
    <property type="molecule type" value="Genomic_DNA"/>
</dbReference>
<protein>
    <recommendedName>
        <fullName evidence="3 9">Aminoglycoside N(6')-acetyltransferase type 1</fullName>
        <ecNumber evidence="2 9">2.3.1.82</ecNumber>
    </recommendedName>
    <alternativeName>
        <fullName evidence="7 9">Aminoglycoside resistance protein</fullName>
    </alternativeName>
</protein>
<gene>
    <name evidence="11" type="ORF">SAMN04488115_110143</name>
</gene>
<comment type="function">
    <text evidence="9">Catalyzes the transfer of an acetyl group from acetyl-CoA to the 6'-amino group of aminoglycoside molecules conferring resistance to antibiotics containing the purpurosamine ring.</text>
</comment>
<reference evidence="11 12" key="1">
    <citation type="submission" date="2016-10" db="EMBL/GenBank/DDBJ databases">
        <authorList>
            <person name="de Groot N.N."/>
        </authorList>
    </citation>
    <scope>NUCLEOTIDE SEQUENCE [LARGE SCALE GENOMIC DNA]</scope>
    <source>
        <strain evidence="11 12">DSM 26656</strain>
    </source>
</reference>
<dbReference type="InterPro" id="IPR016181">
    <property type="entry name" value="Acyl_CoA_acyltransferase"/>
</dbReference>
<evidence type="ECO:0000256" key="4">
    <source>
        <dbReference type="ARBA" id="ARBA00022679"/>
    </source>
</evidence>
<keyword evidence="6 9" id="KW-0012">Acyltransferase</keyword>
<evidence type="ECO:0000256" key="8">
    <source>
        <dbReference type="ARBA" id="ARBA00048923"/>
    </source>
</evidence>
<dbReference type="AlphaFoldDB" id="A0A1H6CHM9"/>
<dbReference type="CDD" id="cd04301">
    <property type="entry name" value="NAT_SF"/>
    <property type="match status" value="1"/>
</dbReference>
<evidence type="ECO:0000256" key="3">
    <source>
        <dbReference type="ARBA" id="ARBA00017677"/>
    </source>
</evidence>
<evidence type="ECO:0000256" key="7">
    <source>
        <dbReference type="ARBA" id="ARBA00029660"/>
    </source>
</evidence>
<dbReference type="GO" id="GO:0047663">
    <property type="term" value="F:aminoglycoside 6'-N-acetyltransferase activity"/>
    <property type="evidence" value="ECO:0007669"/>
    <property type="project" value="UniProtKB-EC"/>
</dbReference>
<dbReference type="Pfam" id="PF00583">
    <property type="entry name" value="Acetyltransf_1"/>
    <property type="match status" value="1"/>
</dbReference>
<evidence type="ECO:0000256" key="2">
    <source>
        <dbReference type="ARBA" id="ARBA00012888"/>
    </source>
</evidence>
<dbReference type="PANTHER" id="PTHR43877">
    <property type="entry name" value="AMINOALKYLPHOSPHONATE N-ACETYLTRANSFERASE-RELATED-RELATED"/>
    <property type="match status" value="1"/>
</dbReference>
<dbReference type="InterPro" id="IPR000182">
    <property type="entry name" value="GNAT_dom"/>
</dbReference>
<evidence type="ECO:0000256" key="1">
    <source>
        <dbReference type="ARBA" id="ARBA00011738"/>
    </source>
</evidence>
<comment type="subunit">
    <text evidence="1 9">Homodimer.</text>
</comment>
<keyword evidence="5 9" id="KW-0046">Antibiotic resistance</keyword>
<comment type="catalytic activity">
    <reaction evidence="8 9">
        <text>kanamycin B + acetyl-CoA = N(6')-acetylkanamycin B + CoA + H(+)</text>
        <dbReference type="Rhea" id="RHEA:16449"/>
        <dbReference type="ChEBI" id="CHEBI:15378"/>
        <dbReference type="ChEBI" id="CHEBI:57287"/>
        <dbReference type="ChEBI" id="CHEBI:57288"/>
        <dbReference type="ChEBI" id="CHEBI:58390"/>
        <dbReference type="ChEBI" id="CHEBI:58549"/>
        <dbReference type="EC" id="2.3.1.82"/>
    </reaction>
</comment>